<dbReference type="InterPro" id="IPR014710">
    <property type="entry name" value="RmlC-like_jellyroll"/>
</dbReference>
<evidence type="ECO:0000313" key="2">
    <source>
        <dbReference type="EMBL" id="SDC03823.1"/>
    </source>
</evidence>
<reference evidence="2 3" key="1">
    <citation type="submission" date="2016-10" db="EMBL/GenBank/DDBJ databases">
        <authorList>
            <person name="de Groot N.N."/>
        </authorList>
    </citation>
    <scope>NUCLEOTIDE SEQUENCE [LARGE SCALE GENOMIC DNA]</scope>
    <source>
        <strain evidence="2 3">DSM 16619</strain>
    </source>
</reference>
<name>A0A1G6IBR5_9BURK</name>
<dbReference type="CDD" id="cd06980">
    <property type="entry name" value="cupin_bxe_c0505"/>
    <property type="match status" value="1"/>
</dbReference>
<gene>
    <name evidence="2" type="ORF">SAMN05192589_101124</name>
</gene>
<dbReference type="EMBL" id="FMZC01000001">
    <property type="protein sequence ID" value="SDC03823.1"/>
    <property type="molecule type" value="Genomic_DNA"/>
</dbReference>
<evidence type="ECO:0000259" key="1">
    <source>
        <dbReference type="Pfam" id="PF07883"/>
    </source>
</evidence>
<dbReference type="Pfam" id="PF07883">
    <property type="entry name" value="Cupin_2"/>
    <property type="match status" value="1"/>
</dbReference>
<dbReference type="OrthoDB" id="6920500at2"/>
<accession>A0A1G6IBR5</accession>
<feature type="domain" description="Cupin type-2" evidence="1">
    <location>
        <begin position="67"/>
        <end position="128"/>
    </location>
</feature>
<dbReference type="Gene3D" id="2.60.120.10">
    <property type="entry name" value="Jelly Rolls"/>
    <property type="match status" value="1"/>
</dbReference>
<evidence type="ECO:0000313" key="3">
    <source>
        <dbReference type="Proteomes" id="UP000198781"/>
    </source>
</evidence>
<dbReference type="InterPro" id="IPR011051">
    <property type="entry name" value="RmlC_Cupin_sf"/>
</dbReference>
<keyword evidence="3" id="KW-1185">Reference proteome</keyword>
<proteinExistence type="predicted"/>
<sequence>MDTTTRTDIDTTGPPAHPATAFVATHAADATFERGLRSFFEYRDLGIQQATGGQVVAHVIRSAAGAEFSSQPHRHHTTFQLVYILKGWIEFEYEGQGAVRLEAGSCVYQPPGIRHRELGHSEDIEMLEVVMPGTFQTDLVDSVDG</sequence>
<dbReference type="SUPFAM" id="SSF51182">
    <property type="entry name" value="RmlC-like cupins"/>
    <property type="match status" value="1"/>
</dbReference>
<protein>
    <submittedName>
        <fullName evidence="2">Cupin domain-containing protein</fullName>
    </submittedName>
</protein>
<dbReference type="RefSeq" id="WP_092739288.1">
    <property type="nucleotide sequence ID" value="NZ_FMZC01000001.1"/>
</dbReference>
<organism evidence="2 3">
    <name type="scientific">Paracidovorax valerianellae</name>
    <dbReference type="NCBI Taxonomy" id="187868"/>
    <lineage>
        <taxon>Bacteria</taxon>
        <taxon>Pseudomonadati</taxon>
        <taxon>Pseudomonadota</taxon>
        <taxon>Betaproteobacteria</taxon>
        <taxon>Burkholderiales</taxon>
        <taxon>Comamonadaceae</taxon>
        <taxon>Paracidovorax</taxon>
    </lineage>
</organism>
<dbReference type="InterPro" id="IPR013096">
    <property type="entry name" value="Cupin_2"/>
</dbReference>
<dbReference type="STRING" id="187868.SAMN05192589_101124"/>
<dbReference type="Proteomes" id="UP000198781">
    <property type="component" value="Unassembled WGS sequence"/>
</dbReference>
<dbReference type="AlphaFoldDB" id="A0A1G6IBR5"/>